<protein>
    <submittedName>
        <fullName evidence="1">Uncharacterized protein</fullName>
    </submittedName>
</protein>
<proteinExistence type="predicted"/>
<evidence type="ECO:0000313" key="1">
    <source>
        <dbReference type="EMBL" id="RIA95626.1"/>
    </source>
</evidence>
<name>A0A397TFC0_9GLOM</name>
<keyword evidence="2" id="KW-1185">Reference proteome</keyword>
<accession>A0A397TFC0</accession>
<dbReference type="OrthoDB" id="2376527at2759"/>
<organism evidence="1 2">
    <name type="scientific">Glomus cerebriforme</name>
    <dbReference type="NCBI Taxonomy" id="658196"/>
    <lineage>
        <taxon>Eukaryota</taxon>
        <taxon>Fungi</taxon>
        <taxon>Fungi incertae sedis</taxon>
        <taxon>Mucoromycota</taxon>
        <taxon>Glomeromycotina</taxon>
        <taxon>Glomeromycetes</taxon>
        <taxon>Glomerales</taxon>
        <taxon>Glomeraceae</taxon>
        <taxon>Glomus</taxon>
    </lineage>
</organism>
<dbReference type="Proteomes" id="UP000265703">
    <property type="component" value="Unassembled WGS sequence"/>
</dbReference>
<dbReference type="AlphaFoldDB" id="A0A397TFC0"/>
<comment type="caution">
    <text evidence="1">The sequence shown here is derived from an EMBL/GenBank/DDBJ whole genome shotgun (WGS) entry which is preliminary data.</text>
</comment>
<sequence>MKEIKSPWASNLPIFVFTYLLDEGYKQLANNNEELPSKGNDMEPKAFQLDLINNPHIHQPPIPEEVHEEYPPKDGYENSRQLNVVARAMLMHPDLAIIVKYCYIFVHHEIFDNGNLYLNDMLWDIAGGLERIYPEETFIESFTDTHGDVPWQLVIVPMEFRLGVIFAGGQKPYIVPEVSMVKIIVLILNYLVIVNTLATEQRPWYY</sequence>
<evidence type="ECO:0000313" key="2">
    <source>
        <dbReference type="Proteomes" id="UP000265703"/>
    </source>
</evidence>
<dbReference type="EMBL" id="QKYT01000058">
    <property type="protein sequence ID" value="RIA95626.1"/>
    <property type="molecule type" value="Genomic_DNA"/>
</dbReference>
<reference evidence="1 2" key="1">
    <citation type="submission" date="2018-06" db="EMBL/GenBank/DDBJ databases">
        <title>Comparative genomics reveals the genomic features of Rhizophagus irregularis, R. cerebriforme, R. diaphanum and Gigaspora rosea, and their symbiotic lifestyle signature.</title>
        <authorList>
            <person name="Morin E."/>
            <person name="San Clemente H."/>
            <person name="Chen E.C.H."/>
            <person name="De La Providencia I."/>
            <person name="Hainaut M."/>
            <person name="Kuo A."/>
            <person name="Kohler A."/>
            <person name="Murat C."/>
            <person name="Tang N."/>
            <person name="Roy S."/>
            <person name="Loubradou J."/>
            <person name="Henrissat B."/>
            <person name="Grigoriev I.V."/>
            <person name="Corradi N."/>
            <person name="Roux C."/>
            <person name="Martin F.M."/>
        </authorList>
    </citation>
    <scope>NUCLEOTIDE SEQUENCE [LARGE SCALE GENOMIC DNA]</scope>
    <source>
        <strain evidence="1 2">DAOM 227022</strain>
    </source>
</reference>
<gene>
    <name evidence="1" type="ORF">C1645_816450</name>
</gene>
<dbReference type="STRING" id="658196.A0A397TFC0"/>